<protein>
    <recommendedName>
        <fullName evidence="13">Transient receptor ion channel domain-containing protein</fullName>
    </recommendedName>
</protein>
<evidence type="ECO:0000256" key="8">
    <source>
        <dbReference type="ARBA" id="ARBA00023136"/>
    </source>
</evidence>
<dbReference type="GO" id="GO:0005886">
    <property type="term" value="C:plasma membrane"/>
    <property type="evidence" value="ECO:0007669"/>
    <property type="project" value="TreeGrafter"/>
</dbReference>
<dbReference type="InterPro" id="IPR002153">
    <property type="entry name" value="TRPC_channel"/>
</dbReference>
<dbReference type="AlphaFoldDB" id="A0A8K0GGU4"/>
<keyword evidence="15" id="KW-1185">Reference proteome</keyword>
<keyword evidence="8 12" id="KW-0472">Membrane</keyword>
<feature type="transmembrane region" description="Helical" evidence="12">
    <location>
        <begin position="475"/>
        <end position="498"/>
    </location>
</feature>
<evidence type="ECO:0000256" key="9">
    <source>
        <dbReference type="ARBA" id="ARBA00023303"/>
    </source>
</evidence>
<comment type="caution">
    <text evidence="14">The sequence shown here is derived from an EMBL/GenBank/DDBJ whole genome shotgun (WGS) entry which is preliminary data.</text>
</comment>
<accession>A0A8K0GGU4</accession>
<dbReference type="PANTHER" id="PTHR10117:SF54">
    <property type="entry name" value="TRANSIENT RECEPTOR POTENTIAL-GAMMA PROTEIN"/>
    <property type="match status" value="1"/>
</dbReference>
<keyword evidence="7" id="KW-0406">Ion transport</keyword>
<sequence>MSDPGLVQENDEEESGDRFPPPPPPPGQRTSLPYVQSPLQRLNAFAHRRYSAQGYRRLSNESDAAPLAPRPSILLPHLQHSEKKFFELVTLGDVNNVKQFLQENPGFNINCVNFQGISALHLAVQSRNEGIVEFLLAQRNIDIGDCVLHSVRDNQLKILKMLLEKLQETAPGLEFVGVTHSSDFPDHVTPLILAAQCGHFEIIEMLIERGHQISKPHPPDCLCSECKIRLENDDLLHSETLRLNLYRAVTNPAYICHSTHDPILTAFQLSQELRKCAMIVPEFRAAYNQLAADISTFAVELIGCCRSSEEMELILRQKTGLTSSGQYLFPRLVLAMDYKQKEFVAHPNTQQILESAWHGDWYEWKLKTNAIRALYPIYRLIMLPVIAIMCVVVPRNALVKHWDIPLNKMISHNAAYILFLIIIFLESDMDKAEQKRRPPSSGLEPVIVLYVIGNIWSCCRLCAIEGPRRYFRKMWSWHSLIMYFLFVCTFLFWIVSVMDVKHNDQLDLERKYWHHLDPVLLAEGTFAIATIMAYFRLLFLCRLNYYLGPLQISLGKMSADIAKYMTIFVIIIFAFTIGLCKFYQYYGGMVQTDEASGIKTAQVSSFVDFRSTLKTFFWALFCMSPLESADVIIENLPGETENTTIINKHTFTEAIGYIAFALFEVLTVIIILNMLIATMSNTFQRVTDNVDVEWTFGKTEFYLEYVLQTTLPSPFNLIPTANGLMSAVEWFQVFARNPPDRKARCTPGHCCFIDVELDEQLAKDFPILMSQLVQRYFREKDASAESTVDLEVLKQDIAEIRQMLSDYIEED</sequence>
<dbReference type="EMBL" id="VTPC01004081">
    <property type="protein sequence ID" value="KAF2897538.1"/>
    <property type="molecule type" value="Genomic_DNA"/>
</dbReference>
<dbReference type="SUPFAM" id="SSF48403">
    <property type="entry name" value="Ankyrin repeat"/>
    <property type="match status" value="1"/>
</dbReference>
<dbReference type="InterPro" id="IPR002110">
    <property type="entry name" value="Ankyrin_rpt"/>
</dbReference>
<dbReference type="GO" id="GO:0070679">
    <property type="term" value="F:inositol 1,4,5 trisphosphate binding"/>
    <property type="evidence" value="ECO:0007669"/>
    <property type="project" value="TreeGrafter"/>
</dbReference>
<dbReference type="GO" id="GO:0015279">
    <property type="term" value="F:store-operated calcium channel activity"/>
    <property type="evidence" value="ECO:0007669"/>
    <property type="project" value="TreeGrafter"/>
</dbReference>
<proteinExistence type="predicted"/>
<reference evidence="14" key="1">
    <citation type="submission" date="2019-08" db="EMBL/GenBank/DDBJ databases">
        <title>The genome of the North American firefly Photinus pyralis.</title>
        <authorList>
            <consortium name="Photinus pyralis genome working group"/>
            <person name="Fallon T.R."/>
            <person name="Sander Lower S.E."/>
            <person name="Weng J.-K."/>
        </authorList>
    </citation>
    <scope>NUCLEOTIDE SEQUENCE</scope>
    <source>
        <strain evidence="14">TRF0915ILg1</strain>
        <tissue evidence="14">Whole body</tissue>
    </source>
</reference>
<evidence type="ECO:0000256" key="2">
    <source>
        <dbReference type="ARBA" id="ARBA00022448"/>
    </source>
</evidence>
<keyword evidence="6 10" id="KW-0040">ANK repeat</keyword>
<gene>
    <name evidence="14" type="ORF">ILUMI_08636</name>
</gene>
<evidence type="ECO:0000256" key="5">
    <source>
        <dbReference type="ARBA" id="ARBA00022989"/>
    </source>
</evidence>
<keyword evidence="9" id="KW-0407">Ion channel</keyword>
<evidence type="ECO:0000256" key="7">
    <source>
        <dbReference type="ARBA" id="ARBA00023065"/>
    </source>
</evidence>
<dbReference type="InterPro" id="IPR036770">
    <property type="entry name" value="Ankyrin_rpt-contain_sf"/>
</dbReference>
<keyword evidence="3 12" id="KW-0812">Transmembrane</keyword>
<dbReference type="PANTHER" id="PTHR10117">
    <property type="entry name" value="TRANSIENT RECEPTOR POTENTIAL CHANNEL"/>
    <property type="match status" value="1"/>
</dbReference>
<dbReference type="Pfam" id="PF12796">
    <property type="entry name" value="Ank_2"/>
    <property type="match status" value="1"/>
</dbReference>
<evidence type="ECO:0000256" key="4">
    <source>
        <dbReference type="ARBA" id="ARBA00022737"/>
    </source>
</evidence>
<keyword evidence="5 12" id="KW-1133">Transmembrane helix</keyword>
<feature type="transmembrane region" description="Helical" evidence="12">
    <location>
        <begin position="445"/>
        <end position="463"/>
    </location>
</feature>
<dbReference type="OrthoDB" id="2373987at2759"/>
<dbReference type="SMART" id="SM00248">
    <property type="entry name" value="ANK"/>
    <property type="match status" value="2"/>
</dbReference>
<evidence type="ECO:0000259" key="13">
    <source>
        <dbReference type="SMART" id="SM01420"/>
    </source>
</evidence>
<evidence type="ECO:0000256" key="1">
    <source>
        <dbReference type="ARBA" id="ARBA00004141"/>
    </source>
</evidence>
<dbReference type="SMART" id="SM01420">
    <property type="entry name" value="TRP_2"/>
    <property type="match status" value="1"/>
</dbReference>
<dbReference type="InterPro" id="IPR013555">
    <property type="entry name" value="TRP_dom"/>
</dbReference>
<feature type="transmembrane region" description="Helical" evidence="12">
    <location>
        <begin position="561"/>
        <end position="586"/>
    </location>
</feature>
<evidence type="ECO:0000313" key="15">
    <source>
        <dbReference type="Proteomes" id="UP000801492"/>
    </source>
</evidence>
<evidence type="ECO:0000256" key="6">
    <source>
        <dbReference type="ARBA" id="ARBA00023043"/>
    </source>
</evidence>
<keyword evidence="2" id="KW-0813">Transport</keyword>
<dbReference type="Gene3D" id="1.25.40.20">
    <property type="entry name" value="Ankyrin repeat-containing domain"/>
    <property type="match status" value="1"/>
</dbReference>
<dbReference type="PRINTS" id="PR01097">
    <property type="entry name" value="TRNSRECEPTRP"/>
</dbReference>
<keyword evidence="4" id="KW-0677">Repeat</keyword>
<feature type="repeat" description="ANK" evidence="10">
    <location>
        <begin position="186"/>
        <end position="218"/>
    </location>
</feature>
<feature type="transmembrane region" description="Helical" evidence="12">
    <location>
        <begin position="375"/>
        <end position="394"/>
    </location>
</feature>
<feature type="repeat" description="ANK" evidence="10">
    <location>
        <begin position="115"/>
        <end position="136"/>
    </location>
</feature>
<dbReference type="Pfam" id="PF00520">
    <property type="entry name" value="Ion_trans"/>
    <property type="match status" value="1"/>
</dbReference>
<name>A0A8K0GGU4_IGNLU</name>
<evidence type="ECO:0000256" key="11">
    <source>
        <dbReference type="SAM" id="MobiDB-lite"/>
    </source>
</evidence>
<dbReference type="InterPro" id="IPR005821">
    <property type="entry name" value="Ion_trans_dom"/>
</dbReference>
<dbReference type="PROSITE" id="PS50088">
    <property type="entry name" value="ANK_REPEAT"/>
    <property type="match status" value="2"/>
</dbReference>
<dbReference type="Pfam" id="PF00023">
    <property type="entry name" value="Ank"/>
    <property type="match status" value="1"/>
</dbReference>
<evidence type="ECO:0000256" key="10">
    <source>
        <dbReference type="PROSITE-ProRule" id="PRU00023"/>
    </source>
</evidence>
<evidence type="ECO:0000256" key="12">
    <source>
        <dbReference type="SAM" id="Phobius"/>
    </source>
</evidence>
<organism evidence="14 15">
    <name type="scientific">Ignelater luminosus</name>
    <name type="common">Cucubano</name>
    <name type="synonym">Pyrophorus luminosus</name>
    <dbReference type="NCBI Taxonomy" id="2038154"/>
    <lineage>
        <taxon>Eukaryota</taxon>
        <taxon>Metazoa</taxon>
        <taxon>Ecdysozoa</taxon>
        <taxon>Arthropoda</taxon>
        <taxon>Hexapoda</taxon>
        <taxon>Insecta</taxon>
        <taxon>Pterygota</taxon>
        <taxon>Neoptera</taxon>
        <taxon>Endopterygota</taxon>
        <taxon>Coleoptera</taxon>
        <taxon>Polyphaga</taxon>
        <taxon>Elateriformia</taxon>
        <taxon>Elateroidea</taxon>
        <taxon>Elateridae</taxon>
        <taxon>Agrypninae</taxon>
        <taxon>Pyrophorini</taxon>
        <taxon>Ignelater</taxon>
    </lineage>
</organism>
<evidence type="ECO:0000313" key="14">
    <source>
        <dbReference type="EMBL" id="KAF2897538.1"/>
    </source>
</evidence>
<comment type="subcellular location">
    <subcellularLocation>
        <location evidence="1">Membrane</location>
        <topology evidence="1">Multi-pass membrane protein</topology>
    </subcellularLocation>
</comment>
<dbReference type="Proteomes" id="UP000801492">
    <property type="component" value="Unassembled WGS sequence"/>
</dbReference>
<feature type="transmembrane region" description="Helical" evidence="12">
    <location>
        <begin position="406"/>
        <end position="425"/>
    </location>
</feature>
<dbReference type="GO" id="GO:0051480">
    <property type="term" value="P:regulation of cytosolic calcium ion concentration"/>
    <property type="evidence" value="ECO:0007669"/>
    <property type="project" value="TreeGrafter"/>
</dbReference>
<feature type="transmembrane region" description="Helical" evidence="12">
    <location>
        <begin position="518"/>
        <end position="540"/>
    </location>
</feature>
<feature type="region of interest" description="Disordered" evidence="11">
    <location>
        <begin position="1"/>
        <end position="35"/>
    </location>
</feature>
<evidence type="ECO:0000256" key="3">
    <source>
        <dbReference type="ARBA" id="ARBA00022692"/>
    </source>
</evidence>
<feature type="transmembrane region" description="Helical" evidence="12">
    <location>
        <begin position="654"/>
        <end position="676"/>
    </location>
</feature>
<dbReference type="GO" id="GO:0034703">
    <property type="term" value="C:cation channel complex"/>
    <property type="evidence" value="ECO:0007669"/>
    <property type="project" value="TreeGrafter"/>
</dbReference>
<feature type="domain" description="Transient receptor ion channel" evidence="13">
    <location>
        <begin position="221"/>
        <end position="284"/>
    </location>
</feature>
<dbReference type="PROSITE" id="PS50297">
    <property type="entry name" value="ANK_REP_REGION"/>
    <property type="match status" value="2"/>
</dbReference>
<dbReference type="Pfam" id="PF08344">
    <property type="entry name" value="TRP_2"/>
    <property type="match status" value="1"/>
</dbReference>